<dbReference type="PROSITE" id="PS00622">
    <property type="entry name" value="HTH_LUXR_1"/>
    <property type="match status" value="1"/>
</dbReference>
<accession>A0ABX1BTW7</accession>
<protein>
    <submittedName>
        <fullName evidence="5">AAA family ATPase</fullName>
    </submittedName>
</protein>
<dbReference type="Pfam" id="PF00196">
    <property type="entry name" value="GerE"/>
    <property type="match status" value="1"/>
</dbReference>
<evidence type="ECO:0000259" key="4">
    <source>
        <dbReference type="PROSITE" id="PS50043"/>
    </source>
</evidence>
<organism evidence="5 6">
    <name type="scientific">Streptomyces zingiberis</name>
    <dbReference type="NCBI Taxonomy" id="2053010"/>
    <lineage>
        <taxon>Bacteria</taxon>
        <taxon>Bacillati</taxon>
        <taxon>Actinomycetota</taxon>
        <taxon>Actinomycetes</taxon>
        <taxon>Kitasatosporales</taxon>
        <taxon>Streptomycetaceae</taxon>
        <taxon>Streptomyces</taxon>
    </lineage>
</organism>
<feature type="region of interest" description="Disordered" evidence="3">
    <location>
        <begin position="354"/>
        <end position="373"/>
    </location>
</feature>
<dbReference type="PRINTS" id="PR00038">
    <property type="entry name" value="HTHLUXR"/>
</dbReference>
<gene>
    <name evidence="5" type="ORF">HCK00_04885</name>
</gene>
<dbReference type="SMART" id="SM00421">
    <property type="entry name" value="HTH_LUXR"/>
    <property type="match status" value="1"/>
</dbReference>
<dbReference type="PANTHER" id="PTHR16305">
    <property type="entry name" value="TESTICULAR SOLUBLE ADENYLYL CYCLASE"/>
    <property type="match status" value="1"/>
</dbReference>
<feature type="domain" description="HTH luxR-type" evidence="4">
    <location>
        <begin position="855"/>
        <end position="914"/>
    </location>
</feature>
<keyword evidence="2" id="KW-0067">ATP-binding</keyword>
<dbReference type="Gene3D" id="1.10.10.10">
    <property type="entry name" value="Winged helix-like DNA-binding domain superfamily/Winged helix DNA-binding domain"/>
    <property type="match status" value="1"/>
</dbReference>
<dbReference type="PANTHER" id="PTHR16305:SF35">
    <property type="entry name" value="TRANSCRIPTIONAL ACTIVATOR DOMAIN"/>
    <property type="match status" value="1"/>
</dbReference>
<proteinExistence type="predicted"/>
<dbReference type="RefSeq" id="WP_168100507.1">
    <property type="nucleotide sequence ID" value="NZ_JAATEN010000003.1"/>
</dbReference>
<dbReference type="PROSITE" id="PS50043">
    <property type="entry name" value="HTH_LUXR_2"/>
    <property type="match status" value="1"/>
</dbReference>
<feature type="compositionally biased region" description="Gly residues" evidence="3">
    <location>
        <begin position="551"/>
        <end position="562"/>
    </location>
</feature>
<dbReference type="Proteomes" id="UP000695264">
    <property type="component" value="Unassembled WGS sequence"/>
</dbReference>
<dbReference type="InterPro" id="IPR000792">
    <property type="entry name" value="Tscrpt_reg_LuxR_C"/>
</dbReference>
<reference evidence="5 6" key="1">
    <citation type="submission" date="2020-03" db="EMBL/GenBank/DDBJ databases">
        <title>WGS of actinomycetes isolated from Thailand.</title>
        <authorList>
            <person name="Thawai C."/>
        </authorList>
    </citation>
    <scope>NUCLEOTIDE SEQUENCE [LARGE SCALE GENOMIC DNA]</scope>
    <source>
        <strain evidence="5 6">PLAI 1-29</strain>
    </source>
</reference>
<dbReference type="SUPFAM" id="SSF52540">
    <property type="entry name" value="P-loop containing nucleoside triphosphate hydrolases"/>
    <property type="match status" value="1"/>
</dbReference>
<dbReference type="Pfam" id="PF13191">
    <property type="entry name" value="AAA_16"/>
    <property type="match status" value="1"/>
</dbReference>
<keyword evidence="6" id="KW-1185">Reference proteome</keyword>
<evidence type="ECO:0000313" key="5">
    <source>
        <dbReference type="EMBL" id="NJP99892.1"/>
    </source>
</evidence>
<dbReference type="EMBL" id="JAATEN010000003">
    <property type="protein sequence ID" value="NJP99892.1"/>
    <property type="molecule type" value="Genomic_DNA"/>
</dbReference>
<keyword evidence="1" id="KW-0547">Nucleotide-binding</keyword>
<sequence>MRTPVHSSGRLYGRHEETCRIDELTAAARKSRGGALVLRGEAGIGKSALLDHARRTASGFLVIEASGSEGEAELPFAALHQLCLPVLGHLAALPAQRREALQVAFGLTAGVPDEFRMGLAALELLAAAARERPLLCLVDDGHWLDAASSKALAFLARRISAEPVAMLLAVRPPSPAGELDALPGLSVGGLNDTDARALLSTKARVPLDEQVRRRIVAESRGNPLALLELPRAGGYAPPGAPSVPTRIERGFQQRLRDLPEEARLLLTIASADPTGDPGLLWPAALRLDLDVTETGAAAAATGLVDFSTRVRFCHPLARSAVYRAAGARLRRTAHRVLGEVTDPVLDPDRRAWHRAEASAGPDEDVAEELERSASRARSRGGAVAAAAFAERAAALSLDTARRIERTLAAVQAHLDAGSTDTAAELLATVESAPLDELRHVRVDLLRGKIAFVRHTDGDGPMFMLRAAHRLAALDPQRSRECFLDAVEMSMAVGRSSGVLDTVLAAARTAAPAGATHAPDLLDVLALLAEERHREAVPLVRKLLSSPPAEAGDGGGDGTGDGDGPLWRRRPALAVMLASEVWDPHTQAAITDWLIRTGEESGSPLVLRLGLAPMASLAAVCGDLARAATAIAEEEAIADAFGGPPVFYHRLHLAAMRGRREAAAELFATATAEAAERGTGQIVAHVHWAAAVLNNGLADYPAALAAARRAAESGELYLAGFALPELVEAAVRCGEPDAAAAALASLTERTEAGGTASGLGIAAYARGLVTGAEGHYREAVERLAESPLLPYRARAHLLYGEWLRRRGRRRDGARQLHLAHELLSGAGLEAFARRAADELRAAGERVRGPAATPVHDRLTPQEVSIARLVATGATSKEVATRLFLSPRTIDAHLRNVFRKLGITSRRQLKDVPGLR</sequence>
<evidence type="ECO:0000256" key="2">
    <source>
        <dbReference type="ARBA" id="ARBA00022840"/>
    </source>
</evidence>
<dbReference type="InterPro" id="IPR027417">
    <property type="entry name" value="P-loop_NTPase"/>
</dbReference>
<evidence type="ECO:0000313" key="6">
    <source>
        <dbReference type="Proteomes" id="UP000695264"/>
    </source>
</evidence>
<dbReference type="InterPro" id="IPR016032">
    <property type="entry name" value="Sig_transdc_resp-reg_C-effctor"/>
</dbReference>
<feature type="region of interest" description="Disordered" evidence="3">
    <location>
        <begin position="543"/>
        <end position="564"/>
    </location>
</feature>
<dbReference type="InterPro" id="IPR041664">
    <property type="entry name" value="AAA_16"/>
</dbReference>
<evidence type="ECO:0000256" key="1">
    <source>
        <dbReference type="ARBA" id="ARBA00022741"/>
    </source>
</evidence>
<evidence type="ECO:0000256" key="3">
    <source>
        <dbReference type="SAM" id="MobiDB-lite"/>
    </source>
</evidence>
<name>A0ABX1BTW7_9ACTN</name>
<dbReference type="CDD" id="cd06170">
    <property type="entry name" value="LuxR_C_like"/>
    <property type="match status" value="1"/>
</dbReference>
<dbReference type="InterPro" id="IPR036388">
    <property type="entry name" value="WH-like_DNA-bd_sf"/>
</dbReference>
<comment type="caution">
    <text evidence="5">The sequence shown here is derived from an EMBL/GenBank/DDBJ whole genome shotgun (WGS) entry which is preliminary data.</text>
</comment>
<dbReference type="SUPFAM" id="SSF46894">
    <property type="entry name" value="C-terminal effector domain of the bipartite response regulators"/>
    <property type="match status" value="1"/>
</dbReference>